<feature type="domain" description="MBD" evidence="7">
    <location>
        <begin position="164"/>
        <end position="237"/>
    </location>
</feature>
<sequence length="475" mass="52919">MKKRPSSSSTQLQIWTPEKKREPPSRSRLDLAIVPLPQDSPTTFTLPEDWFVEERKRSNGTLRGNTDRYYHEPGTGRVFRSLVSVKRYLMETGDYEITSKGDLKLKAPPSDVRPLSIALPGYGSKPYAAPSPLKSQSLVKTSSSLKSANQILVYRKSYIPKHPVKIDRRKPLKLPKGWYVKRITRLSGHSMGRVDKYYCERATGRVFRSKLDVKRYLADNYIEENTTLSELFKPAGLIQISGSEEQDGGEDGDMAIVPHSGNNDFYSDISEDVPLKDLVRKHDDVHLKDLDVPLKDLDREADNVPLKDLMRKSDDDSLMDFDQNSDDFNMPLKNLVRKSLFSRKTSKHAKKLASLTKPSSSPTKSSLTTPASSTAVHTSSPTKRGSLTAIPTSSPTKPGSPAKNVFCCTTNTSPVNASKPPTKIKWVLSGPGGEEWSPFTGDTIVPESLKHEWAQLFIDIVSQKHSEASSSDALD</sequence>
<feature type="domain" description="MBD" evidence="7">
    <location>
        <begin position="36"/>
        <end position="110"/>
    </location>
</feature>
<dbReference type="Proteomes" id="UP000594263">
    <property type="component" value="Unplaced"/>
</dbReference>
<keyword evidence="3" id="KW-0238">DNA-binding</keyword>
<feature type="compositionally biased region" description="Low complexity" evidence="6">
    <location>
        <begin position="352"/>
        <end position="375"/>
    </location>
</feature>
<dbReference type="Gene3D" id="3.30.890.10">
    <property type="entry name" value="Methyl-cpg-binding Protein 2, Chain A"/>
    <property type="match status" value="2"/>
</dbReference>
<dbReference type="PANTHER" id="PTHR12396:SF38">
    <property type="entry name" value="METHYL-CPG-BINDING DOMAIN-CONTAINING PROTEIN 7"/>
    <property type="match status" value="1"/>
</dbReference>
<dbReference type="SUPFAM" id="SSF54171">
    <property type="entry name" value="DNA-binding domain"/>
    <property type="match status" value="2"/>
</dbReference>
<dbReference type="InterPro" id="IPR001739">
    <property type="entry name" value="Methyl_CpG_DNA-bd"/>
</dbReference>
<evidence type="ECO:0000256" key="4">
    <source>
        <dbReference type="ARBA" id="ARBA00023163"/>
    </source>
</evidence>
<feature type="region of interest" description="Disordered" evidence="6">
    <location>
        <begin position="1"/>
        <end position="28"/>
    </location>
</feature>
<dbReference type="GO" id="GO:0005634">
    <property type="term" value="C:nucleus"/>
    <property type="evidence" value="ECO:0007669"/>
    <property type="project" value="UniProtKB-SubCell"/>
</dbReference>
<dbReference type="AlphaFoldDB" id="A0A7N0UN07"/>
<keyword evidence="2" id="KW-0805">Transcription regulation</keyword>
<evidence type="ECO:0000256" key="5">
    <source>
        <dbReference type="ARBA" id="ARBA00023242"/>
    </source>
</evidence>
<evidence type="ECO:0000313" key="8">
    <source>
        <dbReference type="EnsemblPlants" id="Kaladp0075s0042.1.v1.1"/>
    </source>
</evidence>
<name>A0A7N0UN07_KALFE</name>
<evidence type="ECO:0000259" key="7">
    <source>
        <dbReference type="PROSITE" id="PS50982"/>
    </source>
</evidence>
<dbReference type="PROSITE" id="PS50982">
    <property type="entry name" value="MBD"/>
    <property type="match status" value="2"/>
</dbReference>
<feature type="region of interest" description="Disordered" evidence="6">
    <location>
        <begin position="347"/>
        <end position="404"/>
    </location>
</feature>
<dbReference type="SMART" id="SM00391">
    <property type="entry name" value="MBD"/>
    <property type="match status" value="1"/>
</dbReference>
<keyword evidence="9" id="KW-1185">Reference proteome</keyword>
<feature type="compositionally biased region" description="Polar residues" evidence="6">
    <location>
        <begin position="1"/>
        <end position="14"/>
    </location>
</feature>
<organism evidence="8 9">
    <name type="scientific">Kalanchoe fedtschenkoi</name>
    <name type="common">Lavender scallops</name>
    <name type="synonym">South American air plant</name>
    <dbReference type="NCBI Taxonomy" id="63787"/>
    <lineage>
        <taxon>Eukaryota</taxon>
        <taxon>Viridiplantae</taxon>
        <taxon>Streptophyta</taxon>
        <taxon>Embryophyta</taxon>
        <taxon>Tracheophyta</taxon>
        <taxon>Spermatophyta</taxon>
        <taxon>Magnoliopsida</taxon>
        <taxon>eudicotyledons</taxon>
        <taxon>Gunneridae</taxon>
        <taxon>Pentapetalae</taxon>
        <taxon>Saxifragales</taxon>
        <taxon>Crassulaceae</taxon>
        <taxon>Kalanchoe</taxon>
    </lineage>
</organism>
<evidence type="ECO:0000256" key="1">
    <source>
        <dbReference type="ARBA" id="ARBA00004123"/>
    </source>
</evidence>
<evidence type="ECO:0000313" key="9">
    <source>
        <dbReference type="Proteomes" id="UP000594263"/>
    </source>
</evidence>
<keyword evidence="5" id="KW-0539">Nucleus</keyword>
<proteinExistence type="predicted"/>
<evidence type="ECO:0000256" key="6">
    <source>
        <dbReference type="SAM" id="MobiDB-lite"/>
    </source>
</evidence>
<feature type="compositionally biased region" description="Basic and acidic residues" evidence="6">
    <location>
        <begin position="17"/>
        <end position="28"/>
    </location>
</feature>
<dbReference type="InterPro" id="IPR016177">
    <property type="entry name" value="DNA-bd_dom_sf"/>
</dbReference>
<evidence type="ECO:0000256" key="2">
    <source>
        <dbReference type="ARBA" id="ARBA00023015"/>
    </source>
</evidence>
<dbReference type="EnsemblPlants" id="Kaladp0075s0042.1.v1.1">
    <property type="protein sequence ID" value="Kaladp0075s0042.1.v1.1"/>
    <property type="gene ID" value="Kaladp0075s0042.v1.1"/>
</dbReference>
<feature type="compositionally biased region" description="Polar residues" evidence="6">
    <location>
        <begin position="376"/>
        <end position="397"/>
    </location>
</feature>
<dbReference type="Gramene" id="Kaladp0075s0042.1.v1.1">
    <property type="protein sequence ID" value="Kaladp0075s0042.1.v1.1"/>
    <property type="gene ID" value="Kaladp0075s0042.v1.1"/>
</dbReference>
<protein>
    <recommendedName>
        <fullName evidence="7">MBD domain-containing protein</fullName>
    </recommendedName>
</protein>
<comment type="subcellular location">
    <subcellularLocation>
        <location evidence="1">Nucleus</location>
    </subcellularLocation>
</comment>
<reference evidence="8" key="1">
    <citation type="submission" date="2021-01" db="UniProtKB">
        <authorList>
            <consortium name="EnsemblPlants"/>
        </authorList>
    </citation>
    <scope>IDENTIFICATION</scope>
</reference>
<dbReference type="GO" id="GO:0003677">
    <property type="term" value="F:DNA binding"/>
    <property type="evidence" value="ECO:0007669"/>
    <property type="project" value="UniProtKB-KW"/>
</dbReference>
<evidence type="ECO:0000256" key="3">
    <source>
        <dbReference type="ARBA" id="ARBA00023125"/>
    </source>
</evidence>
<keyword evidence="4" id="KW-0804">Transcription</keyword>
<dbReference type="PANTHER" id="PTHR12396">
    <property type="entry name" value="METHYL-CPG BINDING PROTEIN, MBD"/>
    <property type="match status" value="1"/>
</dbReference>
<dbReference type="Pfam" id="PF01429">
    <property type="entry name" value="MBD"/>
    <property type="match status" value="2"/>
</dbReference>
<accession>A0A7N0UN07</accession>